<dbReference type="EMBL" id="CAJVQB010015548">
    <property type="protein sequence ID" value="CAG8775163.1"/>
    <property type="molecule type" value="Genomic_DNA"/>
</dbReference>
<proteinExistence type="predicted"/>
<accession>A0ABN7VHY8</accession>
<protein>
    <submittedName>
        <fullName evidence="1">19120_t:CDS:1</fullName>
    </submittedName>
</protein>
<sequence>YLFKTEEELNLADCKNINDLWDVIESSILIAAHKNIPKKKITNTVANKQKLRPKLKLHRNLVILGKWISKGKKLKGLQIPKVDLNALRNLLYKINKKLDLNITLQSKYWSNKVLDDLKGW</sequence>
<dbReference type="Proteomes" id="UP000789901">
    <property type="component" value="Unassembled WGS sequence"/>
</dbReference>
<evidence type="ECO:0000313" key="2">
    <source>
        <dbReference type="Proteomes" id="UP000789901"/>
    </source>
</evidence>
<evidence type="ECO:0000313" key="1">
    <source>
        <dbReference type="EMBL" id="CAG8775163.1"/>
    </source>
</evidence>
<keyword evidence="2" id="KW-1185">Reference proteome</keyword>
<organism evidence="1 2">
    <name type="scientific">Gigaspora margarita</name>
    <dbReference type="NCBI Taxonomy" id="4874"/>
    <lineage>
        <taxon>Eukaryota</taxon>
        <taxon>Fungi</taxon>
        <taxon>Fungi incertae sedis</taxon>
        <taxon>Mucoromycota</taxon>
        <taxon>Glomeromycotina</taxon>
        <taxon>Glomeromycetes</taxon>
        <taxon>Diversisporales</taxon>
        <taxon>Gigasporaceae</taxon>
        <taxon>Gigaspora</taxon>
    </lineage>
</organism>
<feature type="non-terminal residue" evidence="1">
    <location>
        <position position="1"/>
    </location>
</feature>
<gene>
    <name evidence="1" type="ORF">GMARGA_LOCUS18983</name>
</gene>
<comment type="caution">
    <text evidence="1">The sequence shown here is derived from an EMBL/GenBank/DDBJ whole genome shotgun (WGS) entry which is preliminary data.</text>
</comment>
<name>A0ABN7VHY8_GIGMA</name>
<reference evidence="1 2" key="1">
    <citation type="submission" date="2021-06" db="EMBL/GenBank/DDBJ databases">
        <authorList>
            <person name="Kallberg Y."/>
            <person name="Tangrot J."/>
            <person name="Rosling A."/>
        </authorList>
    </citation>
    <scope>NUCLEOTIDE SEQUENCE [LARGE SCALE GENOMIC DNA]</scope>
    <source>
        <strain evidence="1 2">120-4 pot B 10/14</strain>
    </source>
</reference>